<evidence type="ECO:0000313" key="2">
    <source>
        <dbReference type="EMBL" id="KAK2701362.1"/>
    </source>
</evidence>
<comment type="caution">
    <text evidence="2">The sequence shown here is derived from an EMBL/GenBank/DDBJ whole genome shotgun (WGS) entry which is preliminary data.</text>
</comment>
<reference evidence="2" key="1">
    <citation type="submission" date="2023-07" db="EMBL/GenBank/DDBJ databases">
        <title>Chromosome-level genome assembly of Artemia franciscana.</title>
        <authorList>
            <person name="Jo E."/>
        </authorList>
    </citation>
    <scope>NUCLEOTIDE SEQUENCE</scope>
    <source>
        <tissue evidence="2">Whole body</tissue>
    </source>
</reference>
<proteinExistence type="predicted"/>
<keyword evidence="3" id="KW-1185">Reference proteome</keyword>
<accession>A0AA88H9I3</accession>
<evidence type="ECO:0000313" key="3">
    <source>
        <dbReference type="Proteomes" id="UP001187531"/>
    </source>
</evidence>
<feature type="region of interest" description="Disordered" evidence="1">
    <location>
        <begin position="1"/>
        <end position="20"/>
    </location>
</feature>
<sequence>MPPKTSVMTPAERKQKQWERMRSSKVAALPKWEELVKSTMCLYEEADNTCRKWNVQIECAMYVESRGHAAFQIYVDSQLGSEYDEEVDVIYTQWKKKVNIKTGKR</sequence>
<dbReference type="AlphaFoldDB" id="A0AA88H9I3"/>
<name>A0AA88H9I3_ARTSF</name>
<gene>
    <name evidence="2" type="ORF">QYM36_019981</name>
</gene>
<protein>
    <submittedName>
        <fullName evidence="2">Uncharacterized protein</fullName>
    </submittedName>
</protein>
<feature type="compositionally biased region" description="Basic and acidic residues" evidence="1">
    <location>
        <begin position="11"/>
        <end position="20"/>
    </location>
</feature>
<dbReference type="Proteomes" id="UP001187531">
    <property type="component" value="Unassembled WGS sequence"/>
</dbReference>
<evidence type="ECO:0000256" key="1">
    <source>
        <dbReference type="SAM" id="MobiDB-lite"/>
    </source>
</evidence>
<organism evidence="2 3">
    <name type="scientific">Artemia franciscana</name>
    <name type="common">Brine shrimp</name>
    <name type="synonym">Artemia sanfranciscana</name>
    <dbReference type="NCBI Taxonomy" id="6661"/>
    <lineage>
        <taxon>Eukaryota</taxon>
        <taxon>Metazoa</taxon>
        <taxon>Ecdysozoa</taxon>
        <taxon>Arthropoda</taxon>
        <taxon>Crustacea</taxon>
        <taxon>Branchiopoda</taxon>
        <taxon>Anostraca</taxon>
        <taxon>Artemiidae</taxon>
        <taxon>Artemia</taxon>
    </lineage>
</organism>
<dbReference type="EMBL" id="JAVRJZ010005480">
    <property type="protein sequence ID" value="KAK2701362.1"/>
    <property type="molecule type" value="Genomic_DNA"/>
</dbReference>